<keyword evidence="2" id="KW-1185">Reference proteome</keyword>
<evidence type="ECO:0000313" key="2">
    <source>
        <dbReference type="Proteomes" id="UP001060085"/>
    </source>
</evidence>
<dbReference type="EMBL" id="CM044707">
    <property type="protein sequence ID" value="KAI5654692.1"/>
    <property type="molecule type" value="Genomic_DNA"/>
</dbReference>
<gene>
    <name evidence="1" type="ORF">M9H77_31879</name>
</gene>
<evidence type="ECO:0000313" key="1">
    <source>
        <dbReference type="EMBL" id="KAI5654692.1"/>
    </source>
</evidence>
<comment type="caution">
    <text evidence="1">The sequence shown here is derived from an EMBL/GenBank/DDBJ whole genome shotgun (WGS) entry which is preliminary data.</text>
</comment>
<accession>A0ACC0A408</accession>
<sequence length="383" mass="44262">MISRAWISNRGSRRLALFRPLHLHQYFATAASVKPPLQNHFLVEFLINSLGFSREEAFATTKKVKLWKSSRNDPNSVLNYFQTLGLSNSQLKILFSSSPTLLTSNVAKTLQPKVQILQEYGILGSDLVRVLINLKSVLYSGATGLRPRIDYVRNLLGSRDAVKAIKRYTPLISRDGPKRIATRVAFLQKIGFSNQNVARLIVFKPRLIRVDIERLEEISRILENDIGISRESKMFYHGIGVLCSLNKSKLEGRFEFFRNFGWSDEVIRSMIRTFPYVLGTSEYKIRNCWNFFVKELRYPPDYLASHPVIFSFSFEKRVKPRSEVLKLLNEKLKKKTRCLYSALCMTEPKFVANFLLPYSKEMPYVLESYFKTVGSRQTENTLV</sequence>
<organism evidence="1 2">
    <name type="scientific">Catharanthus roseus</name>
    <name type="common">Madagascar periwinkle</name>
    <name type="synonym">Vinca rosea</name>
    <dbReference type="NCBI Taxonomy" id="4058"/>
    <lineage>
        <taxon>Eukaryota</taxon>
        <taxon>Viridiplantae</taxon>
        <taxon>Streptophyta</taxon>
        <taxon>Embryophyta</taxon>
        <taxon>Tracheophyta</taxon>
        <taxon>Spermatophyta</taxon>
        <taxon>Magnoliopsida</taxon>
        <taxon>eudicotyledons</taxon>
        <taxon>Gunneridae</taxon>
        <taxon>Pentapetalae</taxon>
        <taxon>asterids</taxon>
        <taxon>lamiids</taxon>
        <taxon>Gentianales</taxon>
        <taxon>Apocynaceae</taxon>
        <taxon>Rauvolfioideae</taxon>
        <taxon>Vinceae</taxon>
        <taxon>Catharanthinae</taxon>
        <taxon>Catharanthus</taxon>
    </lineage>
</organism>
<protein>
    <submittedName>
        <fullName evidence="1">Uncharacterized protein</fullName>
    </submittedName>
</protein>
<proteinExistence type="predicted"/>
<reference evidence="2" key="1">
    <citation type="journal article" date="2023" name="Nat. Plants">
        <title>Single-cell RNA sequencing provides a high-resolution roadmap for understanding the multicellular compartmentation of specialized metabolism.</title>
        <authorList>
            <person name="Sun S."/>
            <person name="Shen X."/>
            <person name="Li Y."/>
            <person name="Li Y."/>
            <person name="Wang S."/>
            <person name="Li R."/>
            <person name="Zhang H."/>
            <person name="Shen G."/>
            <person name="Guo B."/>
            <person name="Wei J."/>
            <person name="Xu J."/>
            <person name="St-Pierre B."/>
            <person name="Chen S."/>
            <person name="Sun C."/>
        </authorList>
    </citation>
    <scope>NUCLEOTIDE SEQUENCE [LARGE SCALE GENOMIC DNA]</scope>
</reference>
<name>A0ACC0A408_CATRO</name>
<dbReference type="Proteomes" id="UP001060085">
    <property type="component" value="Linkage Group LG07"/>
</dbReference>